<comment type="caution">
    <text evidence="2">The sequence shown here is derived from an EMBL/GenBank/DDBJ whole genome shotgun (WGS) entry which is preliminary data.</text>
</comment>
<sequence>MKTFLKILVAIIIVGALCFGIYCILPETSQMYVKGNIQYRTNETAKTQVDKIKKTKIPGTEKTFGAGLEGLCKSCAWYYEEEANGDWMVTFYGSKATMDLTTAGMDQMYTEQPMKVTFTVRNNSQVDIVMEIKGDILSTDQAKTAAYEKIANAAK</sequence>
<dbReference type="RefSeq" id="WP_021944639.1">
    <property type="nucleotide sequence ID" value="NZ_JACOOX010000001.1"/>
</dbReference>
<dbReference type="EMBL" id="JACOOX010000001">
    <property type="protein sequence ID" value="MBC5661368.1"/>
    <property type="molecule type" value="Genomic_DNA"/>
</dbReference>
<proteinExistence type="predicted"/>
<dbReference type="Proteomes" id="UP000615234">
    <property type="component" value="Unassembled WGS sequence"/>
</dbReference>
<keyword evidence="1" id="KW-0472">Membrane</keyword>
<protein>
    <submittedName>
        <fullName evidence="2">Uncharacterized protein</fullName>
    </submittedName>
</protein>
<feature type="transmembrane region" description="Helical" evidence="1">
    <location>
        <begin position="6"/>
        <end position="25"/>
    </location>
</feature>
<reference evidence="2 3" key="1">
    <citation type="submission" date="2020-08" db="EMBL/GenBank/DDBJ databases">
        <title>Genome public.</title>
        <authorList>
            <person name="Liu C."/>
            <person name="Sun Q."/>
        </authorList>
    </citation>
    <scope>NUCLEOTIDE SEQUENCE [LARGE SCALE GENOMIC DNA]</scope>
    <source>
        <strain evidence="2 3">NSJ-10</strain>
    </source>
</reference>
<accession>A0A8I0AMG7</accession>
<organism evidence="2 3">
    <name type="scientific">Coprococcus hominis</name>
    <name type="common">ex Liu et al. 2022</name>
    <dbReference type="NCBI Taxonomy" id="2763039"/>
    <lineage>
        <taxon>Bacteria</taxon>
        <taxon>Bacillati</taxon>
        <taxon>Bacillota</taxon>
        <taxon>Clostridia</taxon>
        <taxon>Lachnospirales</taxon>
        <taxon>Lachnospiraceae</taxon>
        <taxon>Coprococcus</taxon>
    </lineage>
</organism>
<gene>
    <name evidence="2" type="ORF">H8S09_00415</name>
</gene>
<keyword evidence="1" id="KW-0812">Transmembrane</keyword>
<dbReference type="AlphaFoldDB" id="A0A8I0AMG7"/>
<keyword evidence="1" id="KW-1133">Transmembrane helix</keyword>
<evidence type="ECO:0000313" key="2">
    <source>
        <dbReference type="EMBL" id="MBC5661368.1"/>
    </source>
</evidence>
<keyword evidence="3" id="KW-1185">Reference proteome</keyword>
<name>A0A8I0AMG7_9FIRM</name>
<evidence type="ECO:0000256" key="1">
    <source>
        <dbReference type="SAM" id="Phobius"/>
    </source>
</evidence>
<evidence type="ECO:0000313" key="3">
    <source>
        <dbReference type="Proteomes" id="UP000615234"/>
    </source>
</evidence>